<dbReference type="PANTHER" id="PTHR48104">
    <property type="entry name" value="METACASPASE-4"/>
    <property type="match status" value="1"/>
</dbReference>
<proteinExistence type="inferred from homology"/>
<feature type="transmembrane region" description="Helical" evidence="4">
    <location>
        <begin position="469"/>
        <end position="489"/>
    </location>
</feature>
<dbReference type="InterPro" id="IPR011600">
    <property type="entry name" value="Pept_C14_caspase"/>
</dbReference>
<evidence type="ECO:0000256" key="2">
    <source>
        <dbReference type="SAM" id="Coils"/>
    </source>
</evidence>
<comment type="caution">
    <text evidence="6">The sequence shown here is derived from an EMBL/GenBank/DDBJ whole genome shotgun (WGS) entry which is preliminary data.</text>
</comment>
<comment type="similarity">
    <text evidence="1">Belongs to the peptidase C14B family.</text>
</comment>
<feature type="compositionally biased region" description="Basic and acidic residues" evidence="3">
    <location>
        <begin position="48"/>
        <end position="57"/>
    </location>
</feature>
<dbReference type="Proteomes" id="UP001642464">
    <property type="component" value="Unassembled WGS sequence"/>
</dbReference>
<accession>A0ABP0M3D4</accession>
<gene>
    <name evidence="6" type="ORF">SCF082_LOCUS25756</name>
</gene>
<evidence type="ECO:0000256" key="1">
    <source>
        <dbReference type="ARBA" id="ARBA00009005"/>
    </source>
</evidence>
<keyword evidence="4" id="KW-1133">Transmembrane helix</keyword>
<evidence type="ECO:0000256" key="4">
    <source>
        <dbReference type="SAM" id="Phobius"/>
    </source>
</evidence>
<dbReference type="EMBL" id="CAXAMM010019380">
    <property type="protein sequence ID" value="CAK9045588.1"/>
    <property type="molecule type" value="Genomic_DNA"/>
</dbReference>
<feature type="compositionally biased region" description="Low complexity" evidence="3">
    <location>
        <begin position="117"/>
        <end position="130"/>
    </location>
</feature>
<reference evidence="6 7" key="1">
    <citation type="submission" date="2024-02" db="EMBL/GenBank/DDBJ databases">
        <authorList>
            <person name="Chen Y."/>
            <person name="Shah S."/>
            <person name="Dougan E. K."/>
            <person name="Thang M."/>
            <person name="Chan C."/>
        </authorList>
    </citation>
    <scope>NUCLEOTIDE SEQUENCE [LARGE SCALE GENOMIC DNA]</scope>
</reference>
<feature type="region of interest" description="Disordered" evidence="3">
    <location>
        <begin position="1"/>
        <end position="167"/>
    </location>
</feature>
<dbReference type="Pfam" id="PF00656">
    <property type="entry name" value="Peptidase_C14"/>
    <property type="match status" value="1"/>
</dbReference>
<feature type="domain" description="Peptidase C14 caspase" evidence="5">
    <location>
        <begin position="551"/>
        <end position="954"/>
    </location>
</feature>
<dbReference type="Gene3D" id="3.40.50.12660">
    <property type="match status" value="2"/>
</dbReference>
<feature type="transmembrane region" description="Helical" evidence="4">
    <location>
        <begin position="285"/>
        <end position="306"/>
    </location>
</feature>
<feature type="transmembrane region" description="Helical" evidence="4">
    <location>
        <begin position="438"/>
        <end position="457"/>
    </location>
</feature>
<keyword evidence="7" id="KW-1185">Reference proteome</keyword>
<keyword evidence="4" id="KW-0812">Transmembrane</keyword>
<evidence type="ECO:0000313" key="6">
    <source>
        <dbReference type="EMBL" id="CAK9045588.1"/>
    </source>
</evidence>
<feature type="compositionally biased region" description="Polar residues" evidence="3">
    <location>
        <begin position="151"/>
        <end position="166"/>
    </location>
</feature>
<organism evidence="6 7">
    <name type="scientific">Durusdinium trenchii</name>
    <dbReference type="NCBI Taxonomy" id="1381693"/>
    <lineage>
        <taxon>Eukaryota</taxon>
        <taxon>Sar</taxon>
        <taxon>Alveolata</taxon>
        <taxon>Dinophyceae</taxon>
        <taxon>Suessiales</taxon>
        <taxon>Symbiodiniaceae</taxon>
        <taxon>Durusdinium</taxon>
    </lineage>
</organism>
<feature type="coiled-coil region" evidence="2">
    <location>
        <begin position="712"/>
        <end position="739"/>
    </location>
</feature>
<feature type="transmembrane region" description="Helical" evidence="4">
    <location>
        <begin position="252"/>
        <end position="273"/>
    </location>
</feature>
<feature type="transmembrane region" description="Helical" evidence="4">
    <location>
        <begin position="368"/>
        <end position="391"/>
    </location>
</feature>
<dbReference type="PANTHER" id="PTHR48104:SF30">
    <property type="entry name" value="METACASPASE-1"/>
    <property type="match status" value="1"/>
</dbReference>
<feature type="non-terminal residue" evidence="6">
    <location>
        <position position="1"/>
    </location>
</feature>
<name>A0ABP0M3D4_9DINO</name>
<evidence type="ECO:0000256" key="3">
    <source>
        <dbReference type="SAM" id="MobiDB-lite"/>
    </source>
</evidence>
<evidence type="ECO:0000259" key="5">
    <source>
        <dbReference type="Pfam" id="PF00656"/>
    </source>
</evidence>
<protein>
    <submittedName>
        <fullName evidence="6">Metacaspase-1</fullName>
    </submittedName>
</protein>
<sequence length="1010" mass="112456">GQSCDENHLCASMSRQSSRGKALGEGLDVVPEPDVRRPGSQAILKRGQSKEKMDGRQPLRLSNFPQAPQAKPPILPAAAVSAPSTPEKEQSTAAEPVNVLLEELPAQEKSTPSAGIPNGLPEEGESPGSQEPRKEANSFGPQDGTQKKGAATNTSRSKKGSSQLRDANNDELIRATIKSVTKIVPTDQFQAAAVGDTLEESSTEEEEQDEEVRPHCGLLQAVGNGVVRVISVLNCSESVCDSYCGRMLFQAVLMLLCMLSLGWIVLMVVLQQYVNLTSDLESFSYYFYDLGFAFGALLCLLCGGCLRRYTPVAECESMLSAFADGRDLHEDWLRHCRWDALLVLVIWILSVGERVREVSVRQELDQQLLINLSCNVASFAVSASILLACLFRVMRVCRGFYVIIDDFSFNLVTTSDLCVAEQDWNLLQALLRRSCHSLQYLFIVLQSTIVAVLIFGVDDFYRLSNLSDLISGGLVCIGLAQLFLCAASVTDHCERLPSFVNSLGFGRQLDQDRLYLVEYMFYSQAGQRQSEAKKDWHLKGSLPSAKVTGAKKACLVGINYVGTSAQLQGCINDVINMQNILVEKYGFKKEDILMINEDQEKSRWPYKQQILEGIEWLYQGAKPGDLLFFHYSGHGSQYQGDKKTMPSDVICPLDCIGGEWPQTVITDAEIHQKLYDPLPKGCKAVCLFDCCHSATVANLAETMVVQSGPLTAEKKELLMKKLQVQKEQAETQVRFYQEVNSGKLDLKKKSTTDLVALFEKHGFPKKTGPSDDGSGYWYLLSKEIKAFCTGSVQKAEKLLAERVEAMKKLEATKVGEGAQIYIGNLEQDLEDDYEKHHGQKDPRTSREVRIRYFPQPAMEQTEEKRVKPVNHGLKGALRNEKYQDHELWVFSGCQDDQTSADAHVEGIYQGAFTWALIKALKADAFKESYRNLMIQLKGNLEIGRYDQVPALSTTREEYLDFGFCGKLKEDGCAGFYIFEVRVTRDMVLKAFYVSGMAIFYFATKVMSGGL</sequence>
<keyword evidence="4" id="KW-0472">Membrane</keyword>
<keyword evidence="2" id="KW-0175">Coiled coil</keyword>
<dbReference type="InterPro" id="IPR050452">
    <property type="entry name" value="Metacaspase"/>
</dbReference>
<evidence type="ECO:0000313" key="7">
    <source>
        <dbReference type="Proteomes" id="UP001642464"/>
    </source>
</evidence>